<dbReference type="GO" id="GO:0030599">
    <property type="term" value="F:pectinesterase activity"/>
    <property type="evidence" value="ECO:0000318"/>
    <property type="project" value="GO_Central"/>
</dbReference>
<dbReference type="EMBL" id="CM004392">
    <property type="protein sequence ID" value="OAY46843.1"/>
    <property type="molecule type" value="Genomic_DNA"/>
</dbReference>
<keyword evidence="7 12" id="KW-0732">Signal</keyword>
<comment type="caution">
    <text evidence="14">The sequence shown here is derived from an EMBL/GenBank/DDBJ whole genome shotgun (WGS) entry which is preliminary data.</text>
</comment>
<gene>
    <name evidence="14" type="ORF">MANES_06G032100v8</name>
</gene>
<evidence type="ECO:0000256" key="10">
    <source>
        <dbReference type="ARBA" id="ARBA00047928"/>
    </source>
</evidence>
<evidence type="ECO:0000256" key="7">
    <source>
        <dbReference type="ARBA" id="ARBA00022729"/>
    </source>
</evidence>
<comment type="similarity">
    <text evidence="3">Belongs to the pectinesterase family.</text>
</comment>
<dbReference type="InterPro" id="IPR033131">
    <property type="entry name" value="Pectinesterase_Asp_AS"/>
</dbReference>
<feature type="signal peptide" evidence="12">
    <location>
        <begin position="1"/>
        <end position="26"/>
    </location>
</feature>
<dbReference type="EC" id="3.1.1.11" evidence="4 12"/>
<dbReference type="SUPFAM" id="SSF51126">
    <property type="entry name" value="Pectin lyase-like"/>
    <property type="match status" value="1"/>
</dbReference>
<evidence type="ECO:0000313" key="14">
    <source>
        <dbReference type="EMBL" id="OAY46843.1"/>
    </source>
</evidence>
<comment type="subcellular location">
    <subcellularLocation>
        <location evidence="1">Secreted</location>
        <location evidence="1">Cell wall</location>
    </subcellularLocation>
</comment>
<dbReference type="InterPro" id="IPR012334">
    <property type="entry name" value="Pectin_lyas_fold"/>
</dbReference>
<reference evidence="15" key="1">
    <citation type="journal article" date="2016" name="Nat. Biotechnol.">
        <title>Sequencing wild and cultivated cassava and related species reveals extensive interspecific hybridization and genetic diversity.</title>
        <authorList>
            <person name="Bredeson J.V."/>
            <person name="Lyons J.B."/>
            <person name="Prochnik S.E."/>
            <person name="Wu G.A."/>
            <person name="Ha C.M."/>
            <person name="Edsinger-Gonzales E."/>
            <person name="Grimwood J."/>
            <person name="Schmutz J."/>
            <person name="Rabbi I.Y."/>
            <person name="Egesi C."/>
            <person name="Nauluvula P."/>
            <person name="Lebot V."/>
            <person name="Ndunguru J."/>
            <person name="Mkamilo G."/>
            <person name="Bart R.S."/>
            <person name="Setter T.L."/>
            <person name="Gleadow R.M."/>
            <person name="Kulakow P."/>
            <person name="Ferguson M.E."/>
            <person name="Rounsley S."/>
            <person name="Rokhsar D.S."/>
        </authorList>
    </citation>
    <scope>NUCLEOTIDE SEQUENCE [LARGE SCALE GENOMIC DNA]</scope>
    <source>
        <strain evidence="15">cv. AM560-2</strain>
    </source>
</reference>
<dbReference type="PROSITE" id="PS00503">
    <property type="entry name" value="PECTINESTERASE_2"/>
    <property type="match status" value="1"/>
</dbReference>
<dbReference type="UniPathway" id="UPA00545">
    <property type="reaction ID" value="UER00823"/>
</dbReference>
<keyword evidence="9 12" id="KW-0063">Aspartyl esterase</keyword>
<dbReference type="Pfam" id="PF01095">
    <property type="entry name" value="Pectinesterase"/>
    <property type="match status" value="1"/>
</dbReference>
<dbReference type="OrthoDB" id="845195at2759"/>
<name>A0A2C9VMH5_MANES</name>
<keyword evidence="6" id="KW-0964">Secreted</keyword>
<evidence type="ECO:0000256" key="5">
    <source>
        <dbReference type="ARBA" id="ARBA00022512"/>
    </source>
</evidence>
<dbReference type="PANTHER" id="PTHR31321:SF87">
    <property type="entry name" value="PECTINESTERASE 63-RELATED"/>
    <property type="match status" value="1"/>
</dbReference>
<proteinExistence type="inferred from homology"/>
<evidence type="ECO:0000256" key="6">
    <source>
        <dbReference type="ARBA" id="ARBA00022525"/>
    </source>
</evidence>
<feature type="chain" id="PRO_5011829120" description="Pectinesterase" evidence="12">
    <location>
        <begin position="27"/>
        <end position="366"/>
    </location>
</feature>
<evidence type="ECO:0000256" key="2">
    <source>
        <dbReference type="ARBA" id="ARBA00005184"/>
    </source>
</evidence>
<dbReference type="STRING" id="3983.A0A2C9VMH5"/>
<keyword evidence="5" id="KW-0134">Cell wall</keyword>
<evidence type="ECO:0000256" key="11">
    <source>
        <dbReference type="PROSITE-ProRule" id="PRU10040"/>
    </source>
</evidence>
<dbReference type="PANTHER" id="PTHR31321">
    <property type="entry name" value="ACYL-COA THIOESTER HYDROLASE YBHC-RELATED"/>
    <property type="match status" value="1"/>
</dbReference>
<evidence type="ECO:0000256" key="1">
    <source>
        <dbReference type="ARBA" id="ARBA00004191"/>
    </source>
</evidence>
<evidence type="ECO:0000256" key="8">
    <source>
        <dbReference type="ARBA" id="ARBA00022801"/>
    </source>
</evidence>
<organism evidence="14 15">
    <name type="scientific">Manihot esculenta</name>
    <name type="common">Cassava</name>
    <name type="synonym">Jatropha manihot</name>
    <dbReference type="NCBI Taxonomy" id="3983"/>
    <lineage>
        <taxon>Eukaryota</taxon>
        <taxon>Viridiplantae</taxon>
        <taxon>Streptophyta</taxon>
        <taxon>Embryophyta</taxon>
        <taxon>Tracheophyta</taxon>
        <taxon>Spermatophyta</taxon>
        <taxon>Magnoliopsida</taxon>
        <taxon>eudicotyledons</taxon>
        <taxon>Gunneridae</taxon>
        <taxon>Pentapetalae</taxon>
        <taxon>rosids</taxon>
        <taxon>fabids</taxon>
        <taxon>Malpighiales</taxon>
        <taxon>Euphorbiaceae</taxon>
        <taxon>Crotonoideae</taxon>
        <taxon>Manihoteae</taxon>
        <taxon>Manihot</taxon>
    </lineage>
</organism>
<protein>
    <recommendedName>
        <fullName evidence="4 12">Pectinesterase</fullName>
        <ecNumber evidence="4 12">3.1.1.11</ecNumber>
    </recommendedName>
</protein>
<evidence type="ECO:0000313" key="15">
    <source>
        <dbReference type="Proteomes" id="UP000091857"/>
    </source>
</evidence>
<sequence length="366" mass="40074">MAKGHCIAATHCVLIAILVVATTVSSDDTTPIPADDSKVSNWFKTMVKPLVSRKGTLDPALEAAEAKSRTITLSKDGRGEFKTLTDAIKSIPLDNKQRVIIKIGPGVYTEKIQIERNKPFITLLGDPKAMPTLAFGGTAHQYGTLYSATIAVESEYFMAVNIIFKNTAPGPITKNPGAQAVALRVSGDKAAFYNCQMLGFQDTLCDDNGHHFFKNCYIEGTVDFIFGKGRSLYLESQINVIDNKGVTFITAHSKEKKSDVVGYSFVQCKITGSASGAYLGRAWRAMPEVVFSYTEMGRVVNPLGWSNNNKPERESTVFFAEYKNSGPGSNPKKRVKFDKQLTDGEAKNFLTLGYIQGSKWLLPPPM</sequence>
<dbReference type="GO" id="GO:0045490">
    <property type="term" value="P:pectin catabolic process"/>
    <property type="evidence" value="ECO:0000318"/>
    <property type="project" value="GO_Central"/>
</dbReference>
<evidence type="ECO:0000256" key="9">
    <source>
        <dbReference type="ARBA" id="ARBA00023085"/>
    </source>
</evidence>
<evidence type="ECO:0000256" key="4">
    <source>
        <dbReference type="ARBA" id="ARBA00013229"/>
    </source>
</evidence>
<evidence type="ECO:0000259" key="13">
    <source>
        <dbReference type="Pfam" id="PF01095"/>
    </source>
</evidence>
<dbReference type="FunFam" id="2.160.20.10:FF:000008">
    <property type="entry name" value="Pectinesterase"/>
    <property type="match status" value="1"/>
</dbReference>
<dbReference type="InterPro" id="IPR000070">
    <property type="entry name" value="Pectinesterase_cat"/>
</dbReference>
<dbReference type="Proteomes" id="UP000091857">
    <property type="component" value="Chromosome 6"/>
</dbReference>
<comment type="pathway">
    <text evidence="2 12">Glycan metabolism; pectin degradation; 2-dehydro-3-deoxy-D-gluconate from pectin: step 1/5.</text>
</comment>
<dbReference type="Gramene" id="Manes.06G032100.1.v8.1">
    <property type="protein sequence ID" value="Manes.06G032100.1.v8.1.CDS"/>
    <property type="gene ID" value="Manes.06G032100.v8.1"/>
</dbReference>
<evidence type="ECO:0000256" key="12">
    <source>
        <dbReference type="RuleBase" id="RU000589"/>
    </source>
</evidence>
<comment type="catalytic activity">
    <reaction evidence="10 12">
        <text>[(1-&gt;4)-alpha-D-galacturonosyl methyl ester](n) + n H2O = [(1-&gt;4)-alpha-D-galacturonosyl](n) + n methanol + n H(+)</text>
        <dbReference type="Rhea" id="RHEA:22380"/>
        <dbReference type="Rhea" id="RHEA-COMP:14570"/>
        <dbReference type="Rhea" id="RHEA-COMP:14573"/>
        <dbReference type="ChEBI" id="CHEBI:15377"/>
        <dbReference type="ChEBI" id="CHEBI:15378"/>
        <dbReference type="ChEBI" id="CHEBI:17790"/>
        <dbReference type="ChEBI" id="CHEBI:140522"/>
        <dbReference type="ChEBI" id="CHEBI:140523"/>
        <dbReference type="EC" id="3.1.1.11"/>
    </reaction>
</comment>
<dbReference type="Gene3D" id="2.160.20.10">
    <property type="entry name" value="Single-stranded right-handed beta-helix, Pectin lyase-like"/>
    <property type="match status" value="1"/>
</dbReference>
<dbReference type="GO" id="GO:0042545">
    <property type="term" value="P:cell wall modification"/>
    <property type="evidence" value="ECO:0007669"/>
    <property type="project" value="UniProtKB-UniRule"/>
</dbReference>
<accession>A0A2C9VMH5</accession>
<dbReference type="AlphaFoldDB" id="A0A2C9VMH5"/>
<keyword evidence="8 12" id="KW-0378">Hydrolase</keyword>
<dbReference type="InterPro" id="IPR011050">
    <property type="entry name" value="Pectin_lyase_fold/virulence"/>
</dbReference>
<keyword evidence="15" id="KW-1185">Reference proteome</keyword>
<feature type="domain" description="Pectinesterase catalytic" evidence="13">
    <location>
        <begin position="71"/>
        <end position="357"/>
    </location>
</feature>
<feature type="active site" evidence="11">
    <location>
        <position position="223"/>
    </location>
</feature>
<evidence type="ECO:0000256" key="3">
    <source>
        <dbReference type="ARBA" id="ARBA00008891"/>
    </source>
</evidence>